<feature type="transmembrane region" description="Helical" evidence="7">
    <location>
        <begin position="149"/>
        <end position="164"/>
    </location>
</feature>
<sequence>MSYLRAFWNSPFTFWFILALPGLLIIGELLREVDKLEHLLHPTGEFAARFLIISLMITPLMFLTNGQRWVRWLMARRRYIGVAAACYTALHIAIYLLDKGSLGPILEDLVKIGIWTGWLASLIFIPLTVTSNDWSIARLGSNWKGLQKLAYAAALLVFTHWVLVDFKFGPALVHFTPLLLLQIYRYVHVSNKRKERKLTAHA</sequence>
<accession>A0A1I4DL46</accession>
<dbReference type="RefSeq" id="WP_093522233.1">
    <property type="nucleotide sequence ID" value="NZ_FOSK01000012.1"/>
</dbReference>
<keyword evidence="6 7" id="KW-0472">Membrane</keyword>
<keyword evidence="4 7" id="KW-1133">Transmembrane helix</keyword>
<name>A0A1I4DL46_9HYPH</name>
<feature type="transmembrane region" description="Helical" evidence="7">
    <location>
        <begin position="78"/>
        <end position="97"/>
    </location>
</feature>
<keyword evidence="3 7" id="KW-0812">Transmembrane</keyword>
<evidence type="ECO:0000256" key="2">
    <source>
        <dbReference type="ARBA" id="ARBA00022448"/>
    </source>
</evidence>
<dbReference type="Proteomes" id="UP000199598">
    <property type="component" value="Unassembled WGS sequence"/>
</dbReference>
<keyword evidence="2" id="KW-0813">Transport</keyword>
<evidence type="ECO:0000259" key="8">
    <source>
        <dbReference type="Pfam" id="PF01794"/>
    </source>
</evidence>
<dbReference type="EMBL" id="FOSK01000012">
    <property type="protein sequence ID" value="SFK93793.1"/>
    <property type="molecule type" value="Genomic_DNA"/>
</dbReference>
<feature type="transmembrane region" description="Helical" evidence="7">
    <location>
        <begin position="7"/>
        <end position="26"/>
    </location>
</feature>
<keyword evidence="5" id="KW-0408">Iron</keyword>
<feature type="domain" description="Ferric oxidoreductase" evidence="8">
    <location>
        <begin position="44"/>
        <end position="157"/>
    </location>
</feature>
<dbReference type="InterPro" id="IPR022837">
    <property type="entry name" value="MsrQ-like"/>
</dbReference>
<evidence type="ECO:0000313" key="9">
    <source>
        <dbReference type="EMBL" id="SFK93793.1"/>
    </source>
</evidence>
<evidence type="ECO:0000256" key="5">
    <source>
        <dbReference type="ARBA" id="ARBA00023004"/>
    </source>
</evidence>
<evidence type="ECO:0000313" key="10">
    <source>
        <dbReference type="Proteomes" id="UP000199598"/>
    </source>
</evidence>
<evidence type="ECO:0000256" key="1">
    <source>
        <dbReference type="ARBA" id="ARBA00004141"/>
    </source>
</evidence>
<dbReference type="InterPro" id="IPR013130">
    <property type="entry name" value="Fe3_Rdtase_TM_dom"/>
</dbReference>
<comment type="caution">
    <text evidence="9">The sequence shown here is derived from an EMBL/GenBank/DDBJ whole genome shotgun (WGS) entry which is preliminary data.</text>
</comment>
<proteinExistence type="predicted"/>
<dbReference type="Pfam" id="PF01794">
    <property type="entry name" value="Ferric_reduct"/>
    <property type="match status" value="1"/>
</dbReference>
<evidence type="ECO:0000256" key="4">
    <source>
        <dbReference type="ARBA" id="ARBA00022989"/>
    </source>
</evidence>
<protein>
    <submittedName>
        <fullName evidence="9">Sulfoxide reductase heme-binding subunit YedZ</fullName>
    </submittedName>
</protein>
<feature type="transmembrane region" description="Helical" evidence="7">
    <location>
        <begin position="109"/>
        <end position="129"/>
    </location>
</feature>
<evidence type="ECO:0000256" key="3">
    <source>
        <dbReference type="ARBA" id="ARBA00022692"/>
    </source>
</evidence>
<feature type="transmembrane region" description="Helical" evidence="7">
    <location>
        <begin position="170"/>
        <end position="187"/>
    </location>
</feature>
<evidence type="ECO:0000256" key="6">
    <source>
        <dbReference type="ARBA" id="ARBA00023136"/>
    </source>
</evidence>
<keyword evidence="10" id="KW-1185">Reference proteome</keyword>
<comment type="subcellular location">
    <subcellularLocation>
        <location evidence="1">Membrane</location>
        <topology evidence="1">Multi-pass membrane protein</topology>
    </subcellularLocation>
</comment>
<dbReference type="PANTHER" id="PTHR36964">
    <property type="entry name" value="PROTEIN-METHIONINE-SULFOXIDE REDUCTASE HEME-BINDING SUBUNIT MSRQ"/>
    <property type="match status" value="1"/>
</dbReference>
<feature type="transmembrane region" description="Helical" evidence="7">
    <location>
        <begin position="46"/>
        <end position="66"/>
    </location>
</feature>
<dbReference type="PANTHER" id="PTHR36964:SF1">
    <property type="entry name" value="PROTEIN-METHIONINE-SULFOXIDE REDUCTASE HEME-BINDING SUBUNIT MSRQ"/>
    <property type="match status" value="1"/>
</dbReference>
<gene>
    <name evidence="9" type="ORF">SAMN04488518_11218</name>
</gene>
<organism evidence="9 10">
    <name type="scientific">Pseudovibrio ascidiaceicola</name>
    <dbReference type="NCBI Taxonomy" id="285279"/>
    <lineage>
        <taxon>Bacteria</taxon>
        <taxon>Pseudomonadati</taxon>
        <taxon>Pseudomonadota</taxon>
        <taxon>Alphaproteobacteria</taxon>
        <taxon>Hyphomicrobiales</taxon>
        <taxon>Stappiaceae</taxon>
        <taxon>Pseudovibrio</taxon>
    </lineage>
</organism>
<evidence type="ECO:0000256" key="7">
    <source>
        <dbReference type="SAM" id="Phobius"/>
    </source>
</evidence>
<reference evidence="9 10" key="1">
    <citation type="submission" date="2016-10" db="EMBL/GenBank/DDBJ databases">
        <authorList>
            <person name="Varghese N."/>
            <person name="Submissions S."/>
        </authorList>
    </citation>
    <scope>NUCLEOTIDE SEQUENCE [LARGE SCALE GENOMIC DNA]</scope>
    <source>
        <strain evidence="9 10">DSM 16392</strain>
    </source>
</reference>